<reference evidence="1" key="1">
    <citation type="journal article" date="2014" name="Front. Microbiol.">
        <title>High frequency of phylogenetically diverse reductive dehalogenase-homologous genes in deep subseafloor sedimentary metagenomes.</title>
        <authorList>
            <person name="Kawai M."/>
            <person name="Futagami T."/>
            <person name="Toyoda A."/>
            <person name="Takaki Y."/>
            <person name="Nishi S."/>
            <person name="Hori S."/>
            <person name="Arai W."/>
            <person name="Tsubouchi T."/>
            <person name="Morono Y."/>
            <person name="Uchiyama I."/>
            <person name="Ito T."/>
            <person name="Fujiyama A."/>
            <person name="Inagaki F."/>
            <person name="Takami H."/>
        </authorList>
    </citation>
    <scope>NUCLEOTIDE SEQUENCE</scope>
    <source>
        <strain evidence="1">Expedition CK06-06</strain>
    </source>
</reference>
<accession>X1D6G0</accession>
<comment type="caution">
    <text evidence="1">The sequence shown here is derived from an EMBL/GenBank/DDBJ whole genome shotgun (WGS) entry which is preliminary data.</text>
</comment>
<organism evidence="1">
    <name type="scientific">marine sediment metagenome</name>
    <dbReference type="NCBI Taxonomy" id="412755"/>
    <lineage>
        <taxon>unclassified sequences</taxon>
        <taxon>metagenomes</taxon>
        <taxon>ecological metagenomes</taxon>
    </lineage>
</organism>
<dbReference type="AlphaFoldDB" id="X1D6G0"/>
<name>X1D6G0_9ZZZZ</name>
<feature type="non-terminal residue" evidence="1">
    <location>
        <position position="1"/>
    </location>
</feature>
<evidence type="ECO:0000313" key="1">
    <source>
        <dbReference type="EMBL" id="GAH15807.1"/>
    </source>
</evidence>
<sequence length="42" mass="4846">RMIMLHEGRIQFDIQGEEKSTLTVEEVVRRFGAELKDEALLG</sequence>
<evidence type="ECO:0008006" key="2">
    <source>
        <dbReference type="Google" id="ProtNLM"/>
    </source>
</evidence>
<dbReference type="EMBL" id="BART01036929">
    <property type="protein sequence ID" value="GAH15807.1"/>
    <property type="molecule type" value="Genomic_DNA"/>
</dbReference>
<proteinExistence type="predicted"/>
<protein>
    <recommendedName>
        <fullName evidence="2">ABC transporter ATP-binding protein</fullName>
    </recommendedName>
</protein>
<gene>
    <name evidence="1" type="ORF">S01H4_62047</name>
</gene>